<organism evidence="1 2">
    <name type="scientific">Sulfitobacter profundi</name>
    <dbReference type="NCBI Taxonomy" id="2679961"/>
    <lineage>
        <taxon>Bacteria</taxon>
        <taxon>Pseudomonadati</taxon>
        <taxon>Pseudomonadota</taxon>
        <taxon>Alphaproteobacteria</taxon>
        <taxon>Rhodobacterales</taxon>
        <taxon>Roseobacteraceae</taxon>
        <taxon>Sulfitobacter</taxon>
    </lineage>
</organism>
<name>A0ABW1YUH7_9RHOB</name>
<protein>
    <submittedName>
        <fullName evidence="1">Uncharacterized protein</fullName>
    </submittedName>
</protein>
<dbReference type="RefSeq" id="WP_386280373.1">
    <property type="nucleotide sequence ID" value="NZ_JBHSWA010000001.1"/>
</dbReference>
<proteinExistence type="predicted"/>
<dbReference type="Proteomes" id="UP001596403">
    <property type="component" value="Unassembled WGS sequence"/>
</dbReference>
<evidence type="ECO:0000313" key="2">
    <source>
        <dbReference type="Proteomes" id="UP001596403"/>
    </source>
</evidence>
<sequence>MSGRLILAGLALAVIAGGGLALERAGYARGRAEVVAEAQAARSRLEAALAERQAKLTAALADLEKSEHARAILAADLEAAAWAAPDAAAMEDAARLDRLRARWGAKP</sequence>
<gene>
    <name evidence="1" type="ORF">ACFQAU_02745</name>
</gene>
<comment type="caution">
    <text evidence="1">The sequence shown here is derived from an EMBL/GenBank/DDBJ whole genome shotgun (WGS) entry which is preliminary data.</text>
</comment>
<reference evidence="2" key="1">
    <citation type="journal article" date="2019" name="Int. J. Syst. Evol. Microbiol.">
        <title>The Global Catalogue of Microorganisms (GCM) 10K type strain sequencing project: providing services to taxonomists for standard genome sequencing and annotation.</title>
        <authorList>
            <consortium name="The Broad Institute Genomics Platform"/>
            <consortium name="The Broad Institute Genome Sequencing Center for Infectious Disease"/>
            <person name="Wu L."/>
            <person name="Ma J."/>
        </authorList>
    </citation>
    <scope>NUCLEOTIDE SEQUENCE [LARGE SCALE GENOMIC DNA]</scope>
    <source>
        <strain evidence="2">NBRC 111368</strain>
    </source>
</reference>
<dbReference type="EMBL" id="JBHSWA010000001">
    <property type="protein sequence ID" value="MFC6640803.1"/>
    <property type="molecule type" value="Genomic_DNA"/>
</dbReference>
<keyword evidence="2" id="KW-1185">Reference proteome</keyword>
<evidence type="ECO:0000313" key="1">
    <source>
        <dbReference type="EMBL" id="MFC6640803.1"/>
    </source>
</evidence>
<accession>A0ABW1YUH7</accession>